<evidence type="ECO:0000256" key="4">
    <source>
        <dbReference type="ARBA" id="ARBA00023098"/>
    </source>
</evidence>
<evidence type="ECO:0000256" key="3">
    <source>
        <dbReference type="ARBA" id="ARBA00022832"/>
    </source>
</evidence>
<reference evidence="9 10" key="1">
    <citation type="submission" date="2017-02" db="EMBL/GenBank/DDBJ databases">
        <title>The new phylogeny of genus Mycobacterium.</title>
        <authorList>
            <person name="Tortoli E."/>
            <person name="Trovato A."/>
            <person name="Cirillo D.M."/>
        </authorList>
    </citation>
    <scope>NUCLEOTIDE SEQUENCE [LARGE SCALE GENOMIC DNA]</scope>
    <source>
        <strain evidence="9 10">DSM 45145</strain>
    </source>
</reference>
<dbReference type="EMBL" id="MVIC01000007">
    <property type="protein sequence ID" value="ORB16568.1"/>
    <property type="molecule type" value="Genomic_DNA"/>
</dbReference>
<evidence type="ECO:0000313" key="11">
    <source>
        <dbReference type="Proteomes" id="UP000466894"/>
    </source>
</evidence>
<dbReference type="GO" id="GO:0006635">
    <property type="term" value="P:fatty acid beta-oxidation"/>
    <property type="evidence" value="ECO:0007669"/>
    <property type="project" value="TreeGrafter"/>
</dbReference>
<dbReference type="CDD" id="cd06558">
    <property type="entry name" value="crotonase-like"/>
    <property type="match status" value="1"/>
</dbReference>
<dbReference type="AlphaFoldDB" id="A0A7I7PD19"/>
<proteinExistence type="inferred from homology"/>
<dbReference type="RefSeq" id="WP_083086880.1">
    <property type="nucleotide sequence ID" value="NZ_AP022583.1"/>
</dbReference>
<dbReference type="PANTHER" id="PTHR11941:SF54">
    <property type="entry name" value="ENOYL-COA HYDRATASE, MITOCHONDRIAL"/>
    <property type="match status" value="1"/>
</dbReference>
<dbReference type="PROSITE" id="PS00166">
    <property type="entry name" value="ENOYL_COA_HYDRATASE"/>
    <property type="match status" value="1"/>
</dbReference>
<evidence type="ECO:0000256" key="6">
    <source>
        <dbReference type="ARBA" id="ARBA00023717"/>
    </source>
</evidence>
<sequence>METEARDGVTVIGFDHPPVNALDLALLDDVVATMRRVDGPVVITGKGKCFSAGVDLPALIGGGPEYTDRFITALSAAFLAVFDHPAPVVAAINGHAIAGGCVFAMCADIRLMSAGTIGLTELAVGVPFPVAALEICRSAMGTSVTRAALQANTIDVDSAAARGWVDLVVPAAELTAEAVAIARRLGEYSPAAYAATKEQLHRPAHEAIAAGAEVDTKTRAGWLAEDTRGRITAFVKAFGRDHR</sequence>
<evidence type="ECO:0000256" key="2">
    <source>
        <dbReference type="ARBA" id="ARBA00005254"/>
    </source>
</evidence>
<evidence type="ECO:0000313" key="10">
    <source>
        <dbReference type="Proteomes" id="UP000192374"/>
    </source>
</evidence>
<evidence type="ECO:0000256" key="7">
    <source>
        <dbReference type="RuleBase" id="RU003707"/>
    </source>
</evidence>
<dbReference type="EMBL" id="AP022583">
    <property type="protein sequence ID" value="BBY06462.1"/>
    <property type="molecule type" value="Genomic_DNA"/>
</dbReference>
<dbReference type="Gene3D" id="3.90.226.10">
    <property type="entry name" value="2-enoyl-CoA Hydratase, Chain A, domain 1"/>
    <property type="match status" value="1"/>
</dbReference>
<dbReference type="OrthoDB" id="8640486at2"/>
<keyword evidence="4" id="KW-0443">Lipid metabolism</keyword>
<dbReference type="PANTHER" id="PTHR11941">
    <property type="entry name" value="ENOYL-COA HYDRATASE-RELATED"/>
    <property type="match status" value="1"/>
</dbReference>
<dbReference type="SUPFAM" id="SSF52096">
    <property type="entry name" value="ClpP/crotonase"/>
    <property type="match status" value="1"/>
</dbReference>
<reference evidence="8" key="3">
    <citation type="submission" date="2020-02" db="EMBL/GenBank/DDBJ databases">
        <authorList>
            <person name="Matsumoto Y."/>
            <person name="Motooka D."/>
            <person name="Nakamura S."/>
        </authorList>
    </citation>
    <scope>NUCLEOTIDE SEQUENCE</scope>
    <source>
        <strain evidence="8">JCM 16367</strain>
    </source>
</reference>
<organism evidence="8 11">
    <name type="scientific">Mycobacterium noviomagense</name>
    <dbReference type="NCBI Taxonomy" id="459858"/>
    <lineage>
        <taxon>Bacteria</taxon>
        <taxon>Bacillati</taxon>
        <taxon>Actinomycetota</taxon>
        <taxon>Actinomycetes</taxon>
        <taxon>Mycobacteriales</taxon>
        <taxon>Mycobacteriaceae</taxon>
        <taxon>Mycobacterium</taxon>
    </lineage>
</organism>
<comment type="function">
    <text evidence="1">Could possibly oxidize fatty acids using specific components.</text>
</comment>
<comment type="catalytic activity">
    <reaction evidence="5">
        <text>a (3S)-3-hydroxyacyl-CoA = a (2E)-enoyl-CoA + H2O</text>
        <dbReference type="Rhea" id="RHEA:16105"/>
        <dbReference type="ChEBI" id="CHEBI:15377"/>
        <dbReference type="ChEBI" id="CHEBI:57318"/>
        <dbReference type="ChEBI" id="CHEBI:58856"/>
        <dbReference type="EC" id="4.2.1.17"/>
    </reaction>
</comment>
<accession>A0A7I7PD19</accession>
<dbReference type="GO" id="GO:0004300">
    <property type="term" value="F:enoyl-CoA hydratase activity"/>
    <property type="evidence" value="ECO:0007669"/>
    <property type="project" value="UniProtKB-EC"/>
</dbReference>
<dbReference type="InterPro" id="IPR001753">
    <property type="entry name" value="Enoyl-CoA_hydra/iso"/>
</dbReference>
<gene>
    <name evidence="8" type="primary">paaG</name>
    <name evidence="9" type="ORF">BST37_06630</name>
    <name evidence="8" type="ORF">MNVI_17800</name>
</gene>
<dbReference type="Pfam" id="PF00378">
    <property type="entry name" value="ECH_1"/>
    <property type="match status" value="1"/>
</dbReference>
<evidence type="ECO:0000256" key="5">
    <source>
        <dbReference type="ARBA" id="ARBA00023709"/>
    </source>
</evidence>
<dbReference type="InterPro" id="IPR018376">
    <property type="entry name" value="Enoyl-CoA_hyd/isom_CS"/>
</dbReference>
<dbReference type="Proteomes" id="UP000192374">
    <property type="component" value="Unassembled WGS sequence"/>
</dbReference>
<comment type="similarity">
    <text evidence="2 7">Belongs to the enoyl-CoA hydratase/isomerase family.</text>
</comment>
<protein>
    <submittedName>
        <fullName evidence="8">Enoyl-CoA hydratase</fullName>
    </submittedName>
</protein>
<dbReference type="KEGG" id="mnv:MNVI_17800"/>
<name>A0A7I7PD19_9MYCO</name>
<comment type="catalytic activity">
    <reaction evidence="6">
        <text>a 4-saturated-(3S)-3-hydroxyacyl-CoA = a (3E)-enoyl-CoA + H2O</text>
        <dbReference type="Rhea" id="RHEA:20724"/>
        <dbReference type="ChEBI" id="CHEBI:15377"/>
        <dbReference type="ChEBI" id="CHEBI:58521"/>
        <dbReference type="ChEBI" id="CHEBI:137480"/>
        <dbReference type="EC" id="4.2.1.17"/>
    </reaction>
</comment>
<reference evidence="8 11" key="2">
    <citation type="journal article" date="2019" name="Emerg. Microbes Infect.">
        <title>Comprehensive subspecies identification of 175 nontuberculous mycobacteria species based on 7547 genomic profiles.</title>
        <authorList>
            <person name="Matsumoto Y."/>
            <person name="Kinjo T."/>
            <person name="Motooka D."/>
            <person name="Nabeya D."/>
            <person name="Jung N."/>
            <person name="Uechi K."/>
            <person name="Horii T."/>
            <person name="Iida T."/>
            <person name="Fujita J."/>
            <person name="Nakamura S."/>
        </authorList>
    </citation>
    <scope>NUCLEOTIDE SEQUENCE [LARGE SCALE GENOMIC DNA]</scope>
    <source>
        <strain evidence="8 11">JCM 16367</strain>
    </source>
</reference>
<dbReference type="InterPro" id="IPR029045">
    <property type="entry name" value="ClpP/crotonase-like_dom_sf"/>
</dbReference>
<evidence type="ECO:0000313" key="9">
    <source>
        <dbReference type="EMBL" id="ORB16568.1"/>
    </source>
</evidence>
<evidence type="ECO:0000313" key="8">
    <source>
        <dbReference type="EMBL" id="BBY06462.1"/>
    </source>
</evidence>
<dbReference type="Proteomes" id="UP000466894">
    <property type="component" value="Chromosome"/>
</dbReference>
<keyword evidence="3" id="KW-0276">Fatty acid metabolism</keyword>
<keyword evidence="10" id="KW-1185">Reference proteome</keyword>
<evidence type="ECO:0000256" key="1">
    <source>
        <dbReference type="ARBA" id="ARBA00002994"/>
    </source>
</evidence>